<evidence type="ECO:0000256" key="4">
    <source>
        <dbReference type="ARBA" id="ARBA00022801"/>
    </source>
</evidence>
<dbReference type="GO" id="GO:0009003">
    <property type="term" value="F:signal peptidase activity"/>
    <property type="evidence" value="ECO:0007669"/>
    <property type="project" value="UniProtKB-EC"/>
</dbReference>
<dbReference type="Pfam" id="PF10502">
    <property type="entry name" value="Peptidase_S26"/>
    <property type="match status" value="1"/>
</dbReference>
<organism evidence="6">
    <name type="scientific">marine sediment metagenome</name>
    <dbReference type="NCBI Taxonomy" id="412755"/>
    <lineage>
        <taxon>unclassified sequences</taxon>
        <taxon>metagenomes</taxon>
        <taxon>ecological metagenomes</taxon>
    </lineage>
</organism>
<name>X0XH04_9ZZZZ</name>
<dbReference type="SUPFAM" id="SSF51306">
    <property type="entry name" value="LexA/Signal peptidase"/>
    <property type="match status" value="1"/>
</dbReference>
<dbReference type="PANTHER" id="PTHR43390">
    <property type="entry name" value="SIGNAL PEPTIDASE I"/>
    <property type="match status" value="1"/>
</dbReference>
<dbReference type="EC" id="3.4.21.89" evidence="3"/>
<evidence type="ECO:0000259" key="5">
    <source>
        <dbReference type="Pfam" id="PF10502"/>
    </source>
</evidence>
<proteinExistence type="inferred from homology"/>
<dbReference type="InterPro" id="IPR019533">
    <property type="entry name" value="Peptidase_S26"/>
</dbReference>
<protein>
    <recommendedName>
        <fullName evidence="3">signal peptidase I</fullName>
        <ecNumber evidence="3">3.4.21.89</ecNumber>
    </recommendedName>
</protein>
<reference evidence="6" key="1">
    <citation type="journal article" date="2014" name="Front. Microbiol.">
        <title>High frequency of phylogenetically diverse reductive dehalogenase-homologous genes in deep subseafloor sedimentary metagenomes.</title>
        <authorList>
            <person name="Kawai M."/>
            <person name="Futagami T."/>
            <person name="Toyoda A."/>
            <person name="Takaki Y."/>
            <person name="Nishi S."/>
            <person name="Hori S."/>
            <person name="Arai W."/>
            <person name="Tsubouchi T."/>
            <person name="Morono Y."/>
            <person name="Uchiyama I."/>
            <person name="Ito T."/>
            <person name="Fujiyama A."/>
            <person name="Inagaki F."/>
            <person name="Takami H."/>
        </authorList>
    </citation>
    <scope>NUCLEOTIDE SEQUENCE</scope>
    <source>
        <strain evidence="6">Expedition CK06-06</strain>
    </source>
</reference>
<comment type="caution">
    <text evidence="6">The sequence shown here is derived from an EMBL/GenBank/DDBJ whole genome shotgun (WGS) entry which is preliminary data.</text>
</comment>
<evidence type="ECO:0000256" key="1">
    <source>
        <dbReference type="ARBA" id="ARBA00000677"/>
    </source>
</evidence>
<dbReference type="NCBIfam" id="TIGR02227">
    <property type="entry name" value="sigpep_I_bact"/>
    <property type="match status" value="1"/>
</dbReference>
<dbReference type="InterPro" id="IPR000223">
    <property type="entry name" value="Pept_S26A_signal_pept_1"/>
</dbReference>
<feature type="domain" description="Peptidase S26" evidence="5">
    <location>
        <begin position="1"/>
        <end position="137"/>
    </location>
</feature>
<dbReference type="PANTHER" id="PTHR43390:SF1">
    <property type="entry name" value="CHLOROPLAST PROCESSING PEPTIDASE"/>
    <property type="match status" value="1"/>
</dbReference>
<dbReference type="CDD" id="cd06530">
    <property type="entry name" value="S26_SPase_I"/>
    <property type="match status" value="1"/>
</dbReference>
<dbReference type="EMBL" id="BARS01055003">
    <property type="protein sequence ID" value="GAG42405.1"/>
    <property type="molecule type" value="Genomic_DNA"/>
</dbReference>
<evidence type="ECO:0000256" key="2">
    <source>
        <dbReference type="ARBA" id="ARBA00009370"/>
    </source>
</evidence>
<feature type="non-terminal residue" evidence="6">
    <location>
        <position position="1"/>
    </location>
</feature>
<dbReference type="GO" id="GO:0016020">
    <property type="term" value="C:membrane"/>
    <property type="evidence" value="ECO:0007669"/>
    <property type="project" value="InterPro"/>
</dbReference>
<sequence length="150" mass="17341">PFFVQGVSMQPNFEDGDYLIIDETTYRFREPQRGEVIVFKYPKNPSQRYIKRIIGLPEETIEIQDGEVIISNGKEHQILDESEYISSDSATIGNIRVSLAEDEYFVLGDNRTFSSDSRRWGSLPRDNIIGRVFLRAWPLMALAKFEAPIY</sequence>
<keyword evidence="4" id="KW-0378">Hydrolase</keyword>
<comment type="similarity">
    <text evidence="2">Belongs to the peptidase S26 family.</text>
</comment>
<dbReference type="PRINTS" id="PR00727">
    <property type="entry name" value="LEADERPTASE"/>
</dbReference>
<dbReference type="AlphaFoldDB" id="X0XH04"/>
<evidence type="ECO:0000313" key="6">
    <source>
        <dbReference type="EMBL" id="GAG42405.1"/>
    </source>
</evidence>
<evidence type="ECO:0000256" key="3">
    <source>
        <dbReference type="ARBA" id="ARBA00013208"/>
    </source>
</evidence>
<dbReference type="InterPro" id="IPR019758">
    <property type="entry name" value="Pept_S26A_signal_pept_1_CS"/>
</dbReference>
<dbReference type="GO" id="GO:0006465">
    <property type="term" value="P:signal peptide processing"/>
    <property type="evidence" value="ECO:0007669"/>
    <property type="project" value="InterPro"/>
</dbReference>
<accession>X0XH04</accession>
<gene>
    <name evidence="6" type="ORF">S01H1_81303</name>
</gene>
<dbReference type="InterPro" id="IPR036286">
    <property type="entry name" value="LexA/Signal_pep-like_sf"/>
</dbReference>
<comment type="catalytic activity">
    <reaction evidence="1">
        <text>Cleavage of hydrophobic, N-terminal signal or leader sequences from secreted and periplasmic proteins.</text>
        <dbReference type="EC" id="3.4.21.89"/>
    </reaction>
</comment>
<dbReference type="PROSITE" id="PS00761">
    <property type="entry name" value="SPASE_I_3"/>
    <property type="match status" value="1"/>
</dbReference>
<dbReference type="GO" id="GO:0004252">
    <property type="term" value="F:serine-type endopeptidase activity"/>
    <property type="evidence" value="ECO:0007669"/>
    <property type="project" value="InterPro"/>
</dbReference>
<dbReference type="Gene3D" id="2.10.109.10">
    <property type="entry name" value="Umud Fragment, subunit A"/>
    <property type="match status" value="1"/>
</dbReference>